<dbReference type="KEGG" id="vin:AKJ08_2579"/>
<evidence type="ECO:0008006" key="4">
    <source>
        <dbReference type="Google" id="ProtNLM"/>
    </source>
</evidence>
<organism evidence="2 3">
    <name type="scientific">Vulgatibacter incomptus</name>
    <dbReference type="NCBI Taxonomy" id="1391653"/>
    <lineage>
        <taxon>Bacteria</taxon>
        <taxon>Pseudomonadati</taxon>
        <taxon>Myxococcota</taxon>
        <taxon>Myxococcia</taxon>
        <taxon>Myxococcales</taxon>
        <taxon>Cystobacterineae</taxon>
        <taxon>Vulgatibacteraceae</taxon>
        <taxon>Vulgatibacter</taxon>
    </lineage>
</organism>
<feature type="region of interest" description="Disordered" evidence="1">
    <location>
        <begin position="1"/>
        <end position="24"/>
    </location>
</feature>
<evidence type="ECO:0000256" key="1">
    <source>
        <dbReference type="SAM" id="MobiDB-lite"/>
    </source>
</evidence>
<evidence type="ECO:0000313" key="3">
    <source>
        <dbReference type="Proteomes" id="UP000055590"/>
    </source>
</evidence>
<accession>A0A0K1PFA3</accession>
<reference evidence="2 3" key="1">
    <citation type="submission" date="2015-08" db="EMBL/GenBank/DDBJ databases">
        <authorList>
            <person name="Babu N.S."/>
            <person name="Beckwith C.J."/>
            <person name="Beseler K.G."/>
            <person name="Brison A."/>
            <person name="Carone J.V."/>
            <person name="Caskin T.P."/>
            <person name="Diamond M."/>
            <person name="Durham M.E."/>
            <person name="Foxe J.M."/>
            <person name="Go M."/>
            <person name="Henderson B.A."/>
            <person name="Jones I.B."/>
            <person name="McGettigan J.A."/>
            <person name="Micheletti S.J."/>
            <person name="Nasrallah M.E."/>
            <person name="Ortiz D."/>
            <person name="Piller C.R."/>
            <person name="Privatt S.R."/>
            <person name="Schneider S.L."/>
            <person name="Sharp S."/>
            <person name="Smith T.C."/>
            <person name="Stanton J.D."/>
            <person name="Ullery H.E."/>
            <person name="Wilson R.J."/>
            <person name="Serrano M.G."/>
            <person name="Buck G."/>
            <person name="Lee V."/>
            <person name="Wang Y."/>
            <person name="Carvalho R."/>
            <person name="Voegtly L."/>
            <person name="Shi R."/>
            <person name="Duckworth R."/>
            <person name="Johnson A."/>
            <person name="Loviza R."/>
            <person name="Walstead R."/>
            <person name="Shah Z."/>
            <person name="Kiflezghi M."/>
            <person name="Wade K."/>
            <person name="Ball S.L."/>
            <person name="Bradley K.W."/>
            <person name="Asai D.J."/>
            <person name="Bowman C.A."/>
            <person name="Russell D.A."/>
            <person name="Pope W.H."/>
            <person name="Jacobs-Sera D."/>
            <person name="Hendrix R.W."/>
            <person name="Hatfull G.F."/>
        </authorList>
    </citation>
    <scope>NUCLEOTIDE SEQUENCE [LARGE SCALE GENOMIC DNA]</scope>
    <source>
        <strain evidence="2 3">DSM 27710</strain>
    </source>
</reference>
<protein>
    <recommendedName>
        <fullName evidence="4">EcxA zinc-binding domain-containing protein</fullName>
    </recommendedName>
</protein>
<evidence type="ECO:0000313" key="2">
    <source>
        <dbReference type="EMBL" id="AKU92192.1"/>
    </source>
</evidence>
<gene>
    <name evidence="2" type="ORF">AKJ08_2579</name>
</gene>
<sequence>MQQPGPHALEKSFFVGKDPGDPSSAPEFYSRATLVGVGYSEGNDERFTAASERLARLKWTIYEDFLIGRLTYERVDGNSVDRLRNDGVIAAMFRIGRHVDFQRRYNPATGENLYVEDTESRPWYERKYMQVDWSKNLNTDSYDFDTLSMMGVYGGVKYEPSSYYLNDPADPDAPRFDLENGYFDITTKVFAVPQQVDLRHLGWGIDSYPACFLGDTIGSGSGPSTSCNPAELTIRQSFKRVTNTDYEPADWDGYRSQAFGALTSNRFAPRGYEYGGDRQNRFINRYNIWERSHFYRDPAAMTGAIECSTPATTPADADPNRGFAANGTADECVSAGAGSRCDTFNQKCTLPFRARKVRPQPLFFTLGSNLDYFDATDRATQEWDTALRAAVMSARYAECMATRGKGSAEAACEDRFPVYFGQQEENDDAIALSREMDSCLRGKAYPDFAGRCDEVAEQLGRDRGYSKGVIEVAKLNRILVLCHSPVEANDPAECGGPRLPAGVTARKCEEARDVRDLGTMEICDGALSARRGDLRYHQVNVLAAPQSGSPWAIMADASDPLSGEKISASIDVSSHVTDLLSQDLVDIARYAAGELPKGGLNEAEFVYDWSGVAKAASKGGGALPPLTREELERRLAEASGVSPETFREASLDRLPSAIVGQVDAIAARVDGIRSDVNAPSDFEPIYEARRKAAVDDHLDMALTTKAMQEYAGSAFNFPGFMTLASPLQGANPVLARKMRSAKEVALAEHGACVLGDPPAPVSIANLARHLERKFGAVDSKDGVASQLERAERMRRYLASRLHSSLIAHELGHSVALRHNFVSSSDAWGYRPQYWQLRTRDGERKEACTDLNTPADCVGPRYFDPVSDEQSDELIQMFMHSSVMDHPGEILQDMVGLGAYDFAAARSFYGDTIAVFGDPSYRAGLPRGTGMLAKDGNFGGTIGMRPMIGGEGKDASKTTTFHYSQIQNAFSVIDDCRAVDATRFEPAAWDEKRNGAWDPLFDGFMVKVNGSHTRCKTQQVDYVPYASLRFPTNQEIRTESYRGGPSVDPSLRVRVPYGFATDRWADTGNVSVLRYDNGADIYELFDFLIAQKEMSHILDNHPRNKLTFSVRATVTRSLARYDEKLRDATKGLGLQLNICRDLANKAGHDPGSLCAAVVKANSLEGNLLASGLAFDHFSRLLARPEAGPHSVERLGNGNDDVLRSGAPSGARPEVIVPYGATGRFGGVSYGGMPVGNVFARDDDGYKPLGAGSYYEKAWSAMLMTESVDNFIGAGLDEFVDARFRAVSLADIFPDGYRRWLANNLTGDDAIKGPRLATDAAFRVRTDADLLPSGIAWTSWWPASGPESCSTENMSVLCTTIPASSRPVDPQVGWEQQKFLIAYTLMYLPENSKQAWLDQLAIWEVGHDDDPGFANRIELHDPWGTIWVARTFGKETIFGKTVQKGIAARVLEYANELVFKAYETEPGTDLDGDGSPDWYVPVLGSNDQPRVKFDPTMKWLTPNGAPPAGCNETDNSKCTCDQNRACVELGNYSQLPYFLRQALGSFGFSVPGMKGSQ</sequence>
<keyword evidence="3" id="KW-1185">Reference proteome</keyword>
<proteinExistence type="predicted"/>
<dbReference type="EMBL" id="CP012332">
    <property type="protein sequence ID" value="AKU92192.1"/>
    <property type="molecule type" value="Genomic_DNA"/>
</dbReference>
<dbReference type="Proteomes" id="UP000055590">
    <property type="component" value="Chromosome"/>
</dbReference>
<name>A0A0K1PFA3_9BACT</name>